<dbReference type="InterPro" id="IPR017523">
    <property type="entry name" value="Rv3268"/>
</dbReference>
<evidence type="ECO:0008006" key="3">
    <source>
        <dbReference type="Google" id="ProtNLM"/>
    </source>
</evidence>
<gene>
    <name evidence="1" type="ORF">A7979_06725</name>
</gene>
<dbReference type="EMBL" id="LXWF01000043">
    <property type="protein sequence ID" value="ORC15430.1"/>
    <property type="molecule type" value="Genomic_DNA"/>
</dbReference>
<dbReference type="RefSeq" id="WP_083093268.1">
    <property type="nucleotide sequence ID" value="NZ_LXWF01000043.1"/>
</dbReference>
<organism evidence="1 2">
    <name type="scientific">Rothia nasimurium</name>
    <dbReference type="NCBI Taxonomy" id="85336"/>
    <lineage>
        <taxon>Bacteria</taxon>
        <taxon>Bacillati</taxon>
        <taxon>Actinomycetota</taxon>
        <taxon>Actinomycetes</taxon>
        <taxon>Micrococcales</taxon>
        <taxon>Micrococcaceae</taxon>
        <taxon>Rothia</taxon>
    </lineage>
</organism>
<dbReference type="AlphaFoldDB" id="A0A1Y1RLU5"/>
<evidence type="ECO:0000313" key="1">
    <source>
        <dbReference type="EMBL" id="ORC15430.1"/>
    </source>
</evidence>
<dbReference type="Proteomes" id="UP000192359">
    <property type="component" value="Unassembled WGS sequence"/>
</dbReference>
<protein>
    <recommendedName>
        <fullName evidence="3">TIGR03089 family protein</fullName>
    </recommendedName>
</protein>
<dbReference type="OrthoDB" id="3396763at2"/>
<evidence type="ECO:0000313" key="2">
    <source>
        <dbReference type="Proteomes" id="UP000192359"/>
    </source>
</evidence>
<keyword evidence="2" id="KW-1185">Reference proteome</keyword>
<reference evidence="1 2" key="1">
    <citation type="submission" date="2016-05" db="EMBL/GenBank/DDBJ databases">
        <title>Draft genome sequence of a porcine commensal Rothia nasimurium.</title>
        <authorList>
            <person name="Gaiser R.A."/>
            <person name="Van Baarlen P."/>
            <person name="Wells J.M."/>
        </authorList>
    </citation>
    <scope>NUCLEOTIDE SEQUENCE [LARGE SCALE GENOMIC DNA]</scope>
    <source>
        <strain evidence="1 2">PT-32</strain>
    </source>
</reference>
<dbReference type="NCBIfam" id="TIGR03089">
    <property type="entry name" value="TIGR03089 family protein"/>
    <property type="match status" value="1"/>
</dbReference>
<proteinExistence type="predicted"/>
<accession>A0A1Y1RLU5</accession>
<name>A0A1Y1RLU5_9MICC</name>
<sequence>MAFSPHRPVSFSRFMQLLATRHSPALLWYSAPGERIELSGRVLENWVAKSANFLMDECELDVAARLAVPLRLHWRSLVLALAGLQVGAHLTWEQAESADVRASFDPRELLESAGENYRVAVASEPLAPRFMGQLPEGVLDFAAEVRSHPDAFMGLTGPDSGATAWGGTGYEQLMIEVAQQAEKLVTALPDDTAAVHCAGEVFSAQWLQQALTALAAGLAVLVLDPEVSWETGRYARVMADERAQPYPAPERRPQ</sequence>
<comment type="caution">
    <text evidence="1">The sequence shown here is derived from an EMBL/GenBank/DDBJ whole genome shotgun (WGS) entry which is preliminary data.</text>
</comment>